<feature type="domain" description="Amidase" evidence="2">
    <location>
        <begin position="27"/>
        <end position="457"/>
    </location>
</feature>
<evidence type="ECO:0000313" key="3">
    <source>
        <dbReference type="EMBL" id="PJO44304.1"/>
    </source>
</evidence>
<dbReference type="AlphaFoldDB" id="A0A2M9Q8A2"/>
<accession>A0A2M9Q8A2</accession>
<dbReference type="PANTHER" id="PTHR11895">
    <property type="entry name" value="TRANSAMIDASE"/>
    <property type="match status" value="1"/>
</dbReference>
<dbReference type="Proteomes" id="UP000232101">
    <property type="component" value="Unassembled WGS sequence"/>
</dbReference>
<dbReference type="InterPro" id="IPR036928">
    <property type="entry name" value="AS_sf"/>
</dbReference>
<sequence length="488" mass="52152">MNLQEYASYDGLGLAELVKTKQVTPQELTQLALQGIEKVNPSINAVVNVLEEQADNAISTLNDNQPFAGVPFLIKEVVLHAEGVPHSMGSRVAENAVMSVDSELMKRFKNAGFVLSGTTTTPEFGYNAATEAVIYGPTRNPWNLKHSPGGSSGGAAASVASGIVPIAHGNDGGGSIRIPASCSGVVGLKPSRGRVPMGPYNSEALNGLAIEFALTKTIRDTATLLDQVAGPDLGCYSIIQSPEMPYSKAIQQKVRPLKIAWTTETNSGAFVDPECIEAVHKAVKLLEELGHEVVEARPVYDQALFSRATVNIWTANIYKMIVGAAELTGKTPSRDNIEAAIWQCYEYGKDLKASALLEAINTNALVSRQVATFFADYDVLLSPTIGTLPAKIGELNADNPNISAIEWTEQIFTYAPFTNLFNATGQPSLSLPLAMSTSGLPIGLQFTGRFADELTLLQLGKQIEESAPWKDRKPPVHVGAEVAEIATT</sequence>
<gene>
    <name evidence="3" type="ORF">CWD94_07610</name>
</gene>
<dbReference type="Pfam" id="PF01425">
    <property type="entry name" value="Amidase"/>
    <property type="match status" value="1"/>
</dbReference>
<dbReference type="SUPFAM" id="SSF75304">
    <property type="entry name" value="Amidase signature (AS) enzymes"/>
    <property type="match status" value="1"/>
</dbReference>
<name>A0A2M9Q8A2_9BACI</name>
<dbReference type="GO" id="GO:0003824">
    <property type="term" value="F:catalytic activity"/>
    <property type="evidence" value="ECO:0007669"/>
    <property type="project" value="InterPro"/>
</dbReference>
<dbReference type="InterPro" id="IPR020556">
    <property type="entry name" value="Amidase_CS"/>
</dbReference>
<dbReference type="Gene3D" id="3.90.1300.10">
    <property type="entry name" value="Amidase signature (AS) domain"/>
    <property type="match status" value="1"/>
</dbReference>
<comment type="caution">
    <text evidence="3">The sequence shown here is derived from an EMBL/GenBank/DDBJ whole genome shotgun (WGS) entry which is preliminary data.</text>
</comment>
<evidence type="ECO:0000259" key="2">
    <source>
        <dbReference type="Pfam" id="PF01425"/>
    </source>
</evidence>
<reference evidence="3 4" key="1">
    <citation type="submission" date="2017-11" db="EMBL/GenBank/DDBJ databases">
        <title>Bacterial isolate from king chilli rhizosphere.</title>
        <authorList>
            <person name="Takhelmayum P."/>
            <person name="Sarangthem I."/>
        </authorList>
    </citation>
    <scope>NUCLEOTIDE SEQUENCE [LARGE SCALE GENOMIC DNA]</scope>
    <source>
        <strain evidence="4">t26</strain>
    </source>
</reference>
<dbReference type="InterPro" id="IPR023631">
    <property type="entry name" value="Amidase_dom"/>
</dbReference>
<dbReference type="EMBL" id="PHQY01000409">
    <property type="protein sequence ID" value="PJO44304.1"/>
    <property type="molecule type" value="Genomic_DNA"/>
</dbReference>
<dbReference type="InterPro" id="IPR000120">
    <property type="entry name" value="Amidase"/>
</dbReference>
<dbReference type="PROSITE" id="PS00571">
    <property type="entry name" value="AMIDASES"/>
    <property type="match status" value="1"/>
</dbReference>
<comment type="similarity">
    <text evidence="1">Belongs to the amidase family.</text>
</comment>
<evidence type="ECO:0000313" key="4">
    <source>
        <dbReference type="Proteomes" id="UP000232101"/>
    </source>
</evidence>
<protein>
    <submittedName>
        <fullName evidence="3">Amidase</fullName>
    </submittedName>
</protein>
<dbReference type="PANTHER" id="PTHR11895:SF7">
    <property type="entry name" value="GLUTAMYL-TRNA(GLN) AMIDOTRANSFERASE SUBUNIT A, MITOCHONDRIAL"/>
    <property type="match status" value="1"/>
</dbReference>
<evidence type="ECO:0000256" key="1">
    <source>
        <dbReference type="ARBA" id="ARBA00009199"/>
    </source>
</evidence>
<proteinExistence type="inferred from homology"/>
<dbReference type="RefSeq" id="WP_100542716.1">
    <property type="nucleotide sequence ID" value="NZ_CP158849.1"/>
</dbReference>
<organism evidence="3 4">
    <name type="scientific">Lysinibacillus xylanilyticus</name>
    <dbReference type="NCBI Taxonomy" id="582475"/>
    <lineage>
        <taxon>Bacteria</taxon>
        <taxon>Bacillati</taxon>
        <taxon>Bacillota</taxon>
        <taxon>Bacilli</taxon>
        <taxon>Bacillales</taxon>
        <taxon>Bacillaceae</taxon>
        <taxon>Lysinibacillus</taxon>
    </lineage>
</organism>